<evidence type="ECO:0000256" key="1">
    <source>
        <dbReference type="SAM" id="MobiDB-lite"/>
    </source>
</evidence>
<accession>A0AAV2Z1G7</accession>
<comment type="caution">
    <text evidence="2">The sequence shown here is derived from an EMBL/GenBank/DDBJ whole genome shotgun (WGS) entry which is preliminary data.</text>
</comment>
<name>A0AAV2Z1G7_9STRA</name>
<reference evidence="2" key="2">
    <citation type="journal article" date="2023" name="Microbiol Resour">
        <title>Decontamination and Annotation of the Draft Genome Sequence of the Oomycete Lagenidium giganteum ARSEF 373.</title>
        <authorList>
            <person name="Morgan W.R."/>
            <person name="Tartar A."/>
        </authorList>
    </citation>
    <scope>NUCLEOTIDE SEQUENCE</scope>
    <source>
        <strain evidence="2">ARSEF 373</strain>
    </source>
</reference>
<proteinExistence type="predicted"/>
<dbReference type="AlphaFoldDB" id="A0AAV2Z1G7"/>
<evidence type="ECO:0000313" key="3">
    <source>
        <dbReference type="Proteomes" id="UP001146120"/>
    </source>
</evidence>
<reference evidence="2" key="1">
    <citation type="submission" date="2022-11" db="EMBL/GenBank/DDBJ databases">
        <authorList>
            <person name="Morgan W.R."/>
            <person name="Tartar A."/>
        </authorList>
    </citation>
    <scope>NUCLEOTIDE SEQUENCE</scope>
    <source>
        <strain evidence="2">ARSEF 373</strain>
    </source>
</reference>
<evidence type="ECO:0000313" key="2">
    <source>
        <dbReference type="EMBL" id="DBA01183.1"/>
    </source>
</evidence>
<keyword evidence="3" id="KW-1185">Reference proteome</keyword>
<dbReference type="Proteomes" id="UP001146120">
    <property type="component" value="Unassembled WGS sequence"/>
</dbReference>
<gene>
    <name evidence="2" type="ORF">N0F65_002318</name>
</gene>
<protein>
    <recommendedName>
        <fullName evidence="4">BZIP domain-containing protein</fullName>
    </recommendedName>
</protein>
<dbReference type="CDD" id="cd14686">
    <property type="entry name" value="bZIP"/>
    <property type="match status" value="1"/>
</dbReference>
<feature type="compositionally biased region" description="Basic residues" evidence="1">
    <location>
        <begin position="163"/>
        <end position="179"/>
    </location>
</feature>
<dbReference type="EMBL" id="DAKRPA010000052">
    <property type="protein sequence ID" value="DBA01183.1"/>
    <property type="molecule type" value="Genomic_DNA"/>
</dbReference>
<evidence type="ECO:0008006" key="4">
    <source>
        <dbReference type="Google" id="ProtNLM"/>
    </source>
</evidence>
<organism evidence="2 3">
    <name type="scientific">Lagenidium giganteum</name>
    <dbReference type="NCBI Taxonomy" id="4803"/>
    <lineage>
        <taxon>Eukaryota</taxon>
        <taxon>Sar</taxon>
        <taxon>Stramenopiles</taxon>
        <taxon>Oomycota</taxon>
        <taxon>Peronosporomycetes</taxon>
        <taxon>Pythiales</taxon>
        <taxon>Pythiaceae</taxon>
    </lineage>
</organism>
<feature type="compositionally biased region" description="Low complexity" evidence="1">
    <location>
        <begin position="124"/>
        <end position="140"/>
    </location>
</feature>
<sequence>MAFVFGNSTDDDLYPFLGEENEVPLSPDDQALLMGVYPATTMTDFDFAIMMQQQQQQQQQQHAQMNGGMMMNNGMMNGNERNKMPGLLPTNVLPPGAPMQRGAFLYDTRAMANAFTAQLHQEAPDSTNSCSPSSTTSNDVSLRDSEDILNAPVKSLTEEEKKLRRRAQVAKSARKHRNRQKEELSRLRDQVRLLQEQMAKMKVVQHEGAGGKDGIKMEQDMITQHRKRKKQEEPEVTLEGALADQQGFATTVQKVLGNGVAGLAIKHWFHHLPVDMLQRSKMLHQIAEKRMDLAMFYVDSEFRGKDLSDPLMDIKLNSNGPDMEIKLVRGKEVLGFNFNEVADAAWNSVFNFQLDIPDRFKPYVTCERLLEIDENTRYGRTIAPLLKLREENQIVYMHSYFLLRRKVFENRVIITWESIAMDDLYPLETSDTMLRNDEIGCIILEPASSSDGEPKSLFRSVIHSTPPVNAIAEPRGKINESFLTVFCRSADILETSARNLLWNTHPERAKVLRERLRAEGEH</sequence>
<feature type="region of interest" description="Disordered" evidence="1">
    <location>
        <begin position="120"/>
        <end position="186"/>
    </location>
</feature>